<keyword evidence="10 14" id="KW-0460">Magnesium</keyword>
<dbReference type="InterPro" id="IPR025845">
    <property type="entry name" value="Thg1_C_dom"/>
</dbReference>
<feature type="binding site" evidence="16">
    <location>
        <position position="29"/>
    </location>
    <ligand>
        <name>Mg(2+)</name>
        <dbReference type="ChEBI" id="CHEBI:18420"/>
        <label>2</label>
        <note>catalytic</note>
    </ligand>
</feature>
<comment type="catalytic activity">
    <reaction evidence="13 14">
        <text>a 5'-end ribonucleotide-tRNA(His) + GTP + ATP + H2O = a 5'-end phospho-guanosine-ribonucleotide-tRNA(His) + AMP + 2 diphosphate + H(+)</text>
        <dbReference type="Rhea" id="RHEA:54564"/>
        <dbReference type="Rhea" id="RHEA-COMP:14193"/>
        <dbReference type="Rhea" id="RHEA-COMP:14917"/>
        <dbReference type="ChEBI" id="CHEBI:15377"/>
        <dbReference type="ChEBI" id="CHEBI:15378"/>
        <dbReference type="ChEBI" id="CHEBI:30616"/>
        <dbReference type="ChEBI" id="CHEBI:33019"/>
        <dbReference type="ChEBI" id="CHEBI:37565"/>
        <dbReference type="ChEBI" id="CHEBI:138282"/>
        <dbReference type="ChEBI" id="CHEBI:141847"/>
        <dbReference type="ChEBI" id="CHEBI:456215"/>
        <dbReference type="EC" id="2.7.7.79"/>
    </reaction>
</comment>
<feature type="domain" description="tRNAHis guanylyltransferase catalytic" evidence="18">
    <location>
        <begin position="6"/>
        <end position="148"/>
    </location>
</feature>
<dbReference type="EMBL" id="KN847479">
    <property type="protein sequence ID" value="KIX02942.1"/>
    <property type="molecule type" value="Genomic_DNA"/>
</dbReference>
<evidence type="ECO:0000256" key="14">
    <source>
        <dbReference type="PIRNR" id="PIRNR028980"/>
    </source>
</evidence>
<name>A0A0D2FLT3_9EURO</name>
<comment type="function">
    <text evidence="1 14">Adds a GMP to the 5'-end of tRNA(His) after transcription and RNase P cleavage.</text>
</comment>
<feature type="binding site" evidence="16">
    <location>
        <position position="76"/>
    </location>
    <ligand>
        <name>Mg(2+)</name>
        <dbReference type="ChEBI" id="CHEBI:18420"/>
        <label>1</label>
        <note>catalytic</note>
    </ligand>
</feature>
<evidence type="ECO:0000256" key="16">
    <source>
        <dbReference type="PIRSR" id="PIRSR028980-2"/>
    </source>
</evidence>
<dbReference type="Pfam" id="PF04446">
    <property type="entry name" value="Thg1"/>
    <property type="match status" value="1"/>
</dbReference>
<dbReference type="Proteomes" id="UP000053617">
    <property type="component" value="Unassembled WGS sequence"/>
</dbReference>
<dbReference type="InterPro" id="IPR038469">
    <property type="entry name" value="tRNAHis_GuaTrfase_Thg1_sf"/>
</dbReference>
<evidence type="ECO:0000256" key="8">
    <source>
        <dbReference type="ARBA" id="ARBA00022723"/>
    </source>
</evidence>
<evidence type="ECO:0000256" key="11">
    <source>
        <dbReference type="ARBA" id="ARBA00023134"/>
    </source>
</evidence>
<evidence type="ECO:0000256" key="1">
    <source>
        <dbReference type="ARBA" id="ARBA00002939"/>
    </source>
</evidence>
<evidence type="ECO:0000256" key="7">
    <source>
        <dbReference type="ARBA" id="ARBA00022695"/>
    </source>
</evidence>
<dbReference type="GO" id="GO:0008193">
    <property type="term" value="F:tRNA guanylyltransferase activity"/>
    <property type="evidence" value="ECO:0007669"/>
    <property type="project" value="UniProtKB-UniRule"/>
</dbReference>
<dbReference type="InterPro" id="IPR024956">
    <property type="entry name" value="tRNAHis_GuaTrfase_cat"/>
</dbReference>
<feature type="domain" description="Thg1 C-terminal" evidence="19">
    <location>
        <begin position="151"/>
        <end position="279"/>
    </location>
</feature>
<keyword evidence="9 14" id="KW-0547">Nucleotide-binding</keyword>
<dbReference type="Gene3D" id="3.30.70.3000">
    <property type="match status" value="1"/>
</dbReference>
<sequence>MANSKYEYVRNFERDENLLPNTWIVVRIDGRGFHKLSNYYNFSKPNDTRALNLMNLAATQVVTSIPELVVAYGVSDEYSFVFHKSTTLFERRSAKLVSTVVSLFTAAYVVLWNSAFVDQGQSENEGAELPRLSLTMLPTFDGRAVCYPSWENLRDYLSWRQVDCHINNLYNTTFWALVQQGNMSHTAAEEHLKGTVASDKNEILWTRFGINYNNEPEMFRKGSVVYREYALEASPGDDGEGILECETGVENPMSKTQMEKMRKARQKAKVVTKHVDIIKDEFWIQRPWIRGGRPGRLLGDGDSTETKGKTRNLD</sequence>
<keyword evidence="8 14" id="KW-0479">Metal-binding</keyword>
<dbReference type="EC" id="2.7.7.79" evidence="3 14"/>
<dbReference type="PANTHER" id="PTHR12729:SF6">
    <property type="entry name" value="TRNA(HIS) GUANYLYLTRANSFERASE-RELATED"/>
    <property type="match status" value="1"/>
</dbReference>
<evidence type="ECO:0000256" key="2">
    <source>
        <dbReference type="ARBA" id="ARBA00010113"/>
    </source>
</evidence>
<dbReference type="STRING" id="1442369.A0A0D2FLT3"/>
<accession>A0A0D2FLT3</accession>
<dbReference type="GO" id="GO:0005525">
    <property type="term" value="F:GTP binding"/>
    <property type="evidence" value="ECO:0007669"/>
    <property type="project" value="UniProtKB-UniRule"/>
</dbReference>
<feature type="binding site" evidence="16">
    <location>
        <position position="76"/>
    </location>
    <ligand>
        <name>Mg(2+)</name>
        <dbReference type="ChEBI" id="CHEBI:18420"/>
        <label>2</label>
        <note>catalytic</note>
    </ligand>
</feature>
<evidence type="ECO:0000259" key="18">
    <source>
        <dbReference type="Pfam" id="PF04446"/>
    </source>
</evidence>
<evidence type="ECO:0000256" key="13">
    <source>
        <dbReference type="ARBA" id="ARBA00047281"/>
    </source>
</evidence>
<dbReference type="PIRSF" id="PIRSF028980">
    <property type="entry name" value="tRNAHis_guanylyltransferase"/>
    <property type="match status" value="1"/>
</dbReference>
<dbReference type="GO" id="GO:0006400">
    <property type="term" value="P:tRNA modification"/>
    <property type="evidence" value="ECO:0007669"/>
    <property type="project" value="UniProtKB-UniRule"/>
</dbReference>
<evidence type="ECO:0000256" key="10">
    <source>
        <dbReference type="ARBA" id="ARBA00022842"/>
    </source>
</evidence>
<evidence type="ECO:0000259" key="19">
    <source>
        <dbReference type="Pfam" id="PF14413"/>
    </source>
</evidence>
<dbReference type="GO" id="GO:0042802">
    <property type="term" value="F:identical protein binding"/>
    <property type="evidence" value="ECO:0007669"/>
    <property type="project" value="EnsemblFungi"/>
</dbReference>
<dbReference type="AlphaFoldDB" id="A0A0D2FLT3"/>
<comment type="cofactor">
    <cofactor evidence="16">
        <name>Mg(2+)</name>
        <dbReference type="ChEBI" id="CHEBI:18420"/>
    </cofactor>
    <text evidence="16">Binds 2 magnesium ions per subunit.</text>
</comment>
<evidence type="ECO:0000256" key="9">
    <source>
        <dbReference type="ARBA" id="ARBA00022741"/>
    </source>
</evidence>
<evidence type="ECO:0000256" key="5">
    <source>
        <dbReference type="ARBA" id="ARBA00022679"/>
    </source>
</evidence>
<evidence type="ECO:0000256" key="3">
    <source>
        <dbReference type="ARBA" id="ARBA00012511"/>
    </source>
</evidence>
<evidence type="ECO:0000256" key="12">
    <source>
        <dbReference type="ARBA" id="ARBA00032480"/>
    </source>
</evidence>
<proteinExistence type="inferred from homology"/>
<protein>
    <recommendedName>
        <fullName evidence="4 14">tRNA(His) guanylyltransferase</fullName>
        <ecNumber evidence="3 14">2.7.7.79</ecNumber>
    </recommendedName>
    <alternativeName>
        <fullName evidence="12 14">tRNA-histidine guanylyltransferase</fullName>
    </alternativeName>
</protein>
<keyword evidence="11 14" id="KW-0342">GTP-binding</keyword>
<dbReference type="PANTHER" id="PTHR12729">
    <property type="entry name" value="TRNA(HIS) GUANYLYLTRANSFERASE-RELATED"/>
    <property type="match status" value="1"/>
</dbReference>
<organism evidence="20 21">
    <name type="scientific">Rhinocladiella mackenziei CBS 650.93</name>
    <dbReference type="NCBI Taxonomy" id="1442369"/>
    <lineage>
        <taxon>Eukaryota</taxon>
        <taxon>Fungi</taxon>
        <taxon>Dikarya</taxon>
        <taxon>Ascomycota</taxon>
        <taxon>Pezizomycotina</taxon>
        <taxon>Eurotiomycetes</taxon>
        <taxon>Chaetothyriomycetidae</taxon>
        <taxon>Chaetothyriales</taxon>
        <taxon>Herpotrichiellaceae</taxon>
        <taxon>Rhinocladiella</taxon>
    </lineage>
</organism>
<comment type="similarity">
    <text evidence="2 14">Belongs to the tRNA(His) guanylyltransferase family.</text>
</comment>
<feature type="binding site" evidence="15">
    <location>
        <begin position="75"/>
        <end position="76"/>
    </location>
    <ligand>
        <name>GTP</name>
        <dbReference type="ChEBI" id="CHEBI:37565"/>
    </ligand>
</feature>
<keyword evidence="5 14" id="KW-0808">Transferase</keyword>
<feature type="binding site" evidence="16">
    <location>
        <position position="30"/>
    </location>
    <ligand>
        <name>Mg(2+)</name>
        <dbReference type="ChEBI" id="CHEBI:18420"/>
        <label>1</label>
        <note>catalytic</note>
    </ligand>
</feature>
<evidence type="ECO:0000313" key="21">
    <source>
        <dbReference type="Proteomes" id="UP000053617"/>
    </source>
</evidence>
<evidence type="ECO:0000313" key="20">
    <source>
        <dbReference type="EMBL" id="KIX02942.1"/>
    </source>
</evidence>
<evidence type="ECO:0000256" key="4">
    <source>
        <dbReference type="ARBA" id="ARBA00015443"/>
    </source>
</evidence>
<keyword evidence="21" id="KW-1185">Reference proteome</keyword>
<dbReference type="FunFam" id="3.30.70.3000:FF:000001">
    <property type="entry name" value="tRNA(His) guanylyltransferase"/>
    <property type="match status" value="1"/>
</dbReference>
<feature type="binding site" evidence="16">
    <location>
        <position position="29"/>
    </location>
    <ligand>
        <name>Mg(2+)</name>
        <dbReference type="ChEBI" id="CHEBI:18420"/>
        <label>1</label>
        <note>catalytic</note>
    </ligand>
</feature>
<dbReference type="Pfam" id="PF14413">
    <property type="entry name" value="Thg1C"/>
    <property type="match status" value="1"/>
</dbReference>
<feature type="binding site" evidence="15">
    <location>
        <begin position="29"/>
        <end position="34"/>
    </location>
    <ligand>
        <name>GTP</name>
        <dbReference type="ChEBI" id="CHEBI:37565"/>
    </ligand>
</feature>
<reference evidence="20 21" key="1">
    <citation type="submission" date="2015-01" db="EMBL/GenBank/DDBJ databases">
        <title>The Genome Sequence of Rhinocladiella mackenzie CBS 650.93.</title>
        <authorList>
            <consortium name="The Broad Institute Genomics Platform"/>
            <person name="Cuomo C."/>
            <person name="de Hoog S."/>
            <person name="Gorbushina A."/>
            <person name="Stielow B."/>
            <person name="Teixiera M."/>
            <person name="Abouelleil A."/>
            <person name="Chapman S.B."/>
            <person name="Priest M."/>
            <person name="Young S.K."/>
            <person name="Wortman J."/>
            <person name="Nusbaum C."/>
            <person name="Birren B."/>
        </authorList>
    </citation>
    <scope>NUCLEOTIDE SEQUENCE [LARGE SCALE GENOMIC DNA]</scope>
    <source>
        <strain evidence="20 21">CBS 650.93</strain>
    </source>
</reference>
<keyword evidence="7 14" id="KW-0548">Nucleotidyltransferase</keyword>
<dbReference type="RefSeq" id="XP_013270078.1">
    <property type="nucleotide sequence ID" value="XM_013414624.1"/>
</dbReference>
<dbReference type="GO" id="GO:0000287">
    <property type="term" value="F:magnesium ion binding"/>
    <property type="evidence" value="ECO:0007669"/>
    <property type="project" value="UniProtKB-UniRule"/>
</dbReference>
<evidence type="ECO:0000256" key="6">
    <source>
        <dbReference type="ARBA" id="ARBA00022694"/>
    </source>
</evidence>
<dbReference type="InterPro" id="IPR007537">
    <property type="entry name" value="tRNAHis_GuaTrfase_Thg1"/>
</dbReference>
<dbReference type="OrthoDB" id="62560at2759"/>
<evidence type="ECO:0000256" key="15">
    <source>
        <dbReference type="PIRSR" id="PIRSR028980-1"/>
    </source>
</evidence>
<keyword evidence="6 14" id="KW-0819">tRNA processing</keyword>
<gene>
    <name evidence="20" type="ORF">Z518_06492</name>
</gene>
<dbReference type="VEuPathDB" id="FungiDB:Z518_06492"/>
<feature type="region of interest" description="Disordered" evidence="17">
    <location>
        <begin position="294"/>
        <end position="314"/>
    </location>
</feature>
<feature type="compositionally biased region" description="Basic and acidic residues" evidence="17">
    <location>
        <begin position="304"/>
        <end position="314"/>
    </location>
</feature>
<dbReference type="GeneID" id="25294563"/>
<dbReference type="HOGENOM" id="CLU_044271_1_0_1"/>
<evidence type="ECO:0000256" key="17">
    <source>
        <dbReference type="SAM" id="MobiDB-lite"/>
    </source>
</evidence>